<evidence type="ECO:0000313" key="2">
    <source>
        <dbReference type="EMBL" id="CAI8608406.1"/>
    </source>
</evidence>
<evidence type="ECO:0000259" key="1">
    <source>
        <dbReference type="Pfam" id="PF13976"/>
    </source>
</evidence>
<name>A0AAV1AES5_VICFA</name>
<dbReference type="Pfam" id="PF13976">
    <property type="entry name" value="gag_pre-integrs"/>
    <property type="match status" value="1"/>
</dbReference>
<organism evidence="2 3">
    <name type="scientific">Vicia faba</name>
    <name type="common">Broad bean</name>
    <name type="synonym">Faba vulgaris</name>
    <dbReference type="NCBI Taxonomy" id="3906"/>
    <lineage>
        <taxon>Eukaryota</taxon>
        <taxon>Viridiplantae</taxon>
        <taxon>Streptophyta</taxon>
        <taxon>Embryophyta</taxon>
        <taxon>Tracheophyta</taxon>
        <taxon>Spermatophyta</taxon>
        <taxon>Magnoliopsida</taxon>
        <taxon>eudicotyledons</taxon>
        <taxon>Gunneridae</taxon>
        <taxon>Pentapetalae</taxon>
        <taxon>rosids</taxon>
        <taxon>fabids</taxon>
        <taxon>Fabales</taxon>
        <taxon>Fabaceae</taxon>
        <taxon>Papilionoideae</taxon>
        <taxon>50 kb inversion clade</taxon>
        <taxon>NPAAA clade</taxon>
        <taxon>Hologalegina</taxon>
        <taxon>IRL clade</taxon>
        <taxon>Fabeae</taxon>
        <taxon>Vicia</taxon>
    </lineage>
</organism>
<sequence>MARGSSKLKSLNLHDVLYMPSITKNLLSVSKLAVDNNILVEFDANYCFVKDKLTGKAILRGTLKERLYQLSGIEKDQHAYISLKESWHRRLGHPNNKVLDKVLKSCNVKLSPSDHFSFCESVNMENAFVTI</sequence>
<evidence type="ECO:0000313" key="3">
    <source>
        <dbReference type="Proteomes" id="UP001157006"/>
    </source>
</evidence>
<dbReference type="EMBL" id="OX451739">
    <property type="protein sequence ID" value="CAI8608406.1"/>
    <property type="molecule type" value="Genomic_DNA"/>
</dbReference>
<gene>
    <name evidence="2" type="ORF">VFH_IV082440</name>
</gene>
<dbReference type="AlphaFoldDB" id="A0AAV1AES5"/>
<protein>
    <recommendedName>
        <fullName evidence="1">GAG-pre-integrase domain-containing protein</fullName>
    </recommendedName>
</protein>
<accession>A0AAV1AES5</accession>
<dbReference type="InterPro" id="IPR025724">
    <property type="entry name" value="GAG-pre-integrase_dom"/>
</dbReference>
<feature type="domain" description="GAG-pre-integrase" evidence="1">
    <location>
        <begin position="86"/>
        <end position="121"/>
    </location>
</feature>
<keyword evidence="3" id="KW-1185">Reference proteome</keyword>
<reference evidence="2 3" key="1">
    <citation type="submission" date="2023-01" db="EMBL/GenBank/DDBJ databases">
        <authorList>
            <person name="Kreplak J."/>
        </authorList>
    </citation>
    <scope>NUCLEOTIDE SEQUENCE [LARGE SCALE GENOMIC DNA]</scope>
</reference>
<dbReference type="Proteomes" id="UP001157006">
    <property type="component" value="Chromosome 4"/>
</dbReference>
<proteinExistence type="predicted"/>